<proteinExistence type="predicted"/>
<name>A0A2G5C688_AQUCA</name>
<protein>
    <recommendedName>
        <fullName evidence="3">Aminotransferase-like plant mobile domain-containing protein</fullName>
    </recommendedName>
</protein>
<dbReference type="Proteomes" id="UP000230069">
    <property type="component" value="Unassembled WGS sequence"/>
</dbReference>
<dbReference type="InParanoid" id="A0A2G5C688"/>
<evidence type="ECO:0008006" key="3">
    <source>
        <dbReference type="Google" id="ProtNLM"/>
    </source>
</evidence>
<dbReference type="OrthoDB" id="1987049at2759"/>
<evidence type="ECO:0000313" key="2">
    <source>
        <dbReference type="Proteomes" id="UP000230069"/>
    </source>
</evidence>
<keyword evidence="2" id="KW-1185">Reference proteome</keyword>
<evidence type="ECO:0000313" key="1">
    <source>
        <dbReference type="EMBL" id="PIA26802.1"/>
    </source>
</evidence>
<sequence length="291" mass="33562">MRSEENIELKYLYGLAKKSHDLTRRRVVLSSSQVQVWYLGDRCWRQWNDTIAIPYPPPIDMLARRLRRAQLRWFDHHGWPLASHFVHTDGDYKLYWERVSIGYLCGGDTGIFRSANFDGITSRAIRADLRLPQPDGYLSQPGPVDAAVPHVRLGDDHEQWTMSVVGSHGYEVTVPIHPVPASLSAQIEAHVQSLKIDDLRARLAENMRLVHGMRRAVYDFSRSVYQENSASASHMPAVSTQEWMHTDDQPRLSVRRRREPININLDQIYTADDDNDEYAYYNGDDGDEDNE</sequence>
<gene>
    <name evidence="1" type="ORF">AQUCO_08800011v1</name>
</gene>
<reference evidence="1 2" key="1">
    <citation type="submission" date="2017-09" db="EMBL/GenBank/DDBJ databases">
        <title>WGS assembly of Aquilegia coerulea Goldsmith.</title>
        <authorList>
            <person name="Hodges S."/>
            <person name="Kramer E."/>
            <person name="Nordborg M."/>
            <person name="Tomkins J."/>
            <person name="Borevitz J."/>
            <person name="Derieg N."/>
            <person name="Yan J."/>
            <person name="Mihaltcheva S."/>
            <person name="Hayes R.D."/>
            <person name="Rokhsar D."/>
        </authorList>
    </citation>
    <scope>NUCLEOTIDE SEQUENCE [LARGE SCALE GENOMIC DNA]</scope>
    <source>
        <strain evidence="2">cv. Goldsmith</strain>
    </source>
</reference>
<organism evidence="1 2">
    <name type="scientific">Aquilegia coerulea</name>
    <name type="common">Rocky mountain columbine</name>
    <dbReference type="NCBI Taxonomy" id="218851"/>
    <lineage>
        <taxon>Eukaryota</taxon>
        <taxon>Viridiplantae</taxon>
        <taxon>Streptophyta</taxon>
        <taxon>Embryophyta</taxon>
        <taxon>Tracheophyta</taxon>
        <taxon>Spermatophyta</taxon>
        <taxon>Magnoliopsida</taxon>
        <taxon>Ranunculales</taxon>
        <taxon>Ranunculaceae</taxon>
        <taxon>Thalictroideae</taxon>
        <taxon>Aquilegia</taxon>
    </lineage>
</organism>
<accession>A0A2G5C688</accession>
<dbReference type="AlphaFoldDB" id="A0A2G5C688"/>
<dbReference type="EMBL" id="KZ305105">
    <property type="protein sequence ID" value="PIA26802.1"/>
    <property type="molecule type" value="Genomic_DNA"/>
</dbReference>